<keyword evidence="3" id="KW-0472">Membrane</keyword>
<keyword evidence="6" id="KW-1185">Reference proteome</keyword>
<evidence type="ECO:0000313" key="6">
    <source>
        <dbReference type="Proteomes" id="UP000348942"/>
    </source>
</evidence>
<dbReference type="GO" id="GO:0052621">
    <property type="term" value="F:diguanylate cyclase activity"/>
    <property type="evidence" value="ECO:0007669"/>
    <property type="project" value="UniProtKB-EC"/>
</dbReference>
<feature type="domain" description="GGDEF" evidence="4">
    <location>
        <begin position="67"/>
        <end position="187"/>
    </location>
</feature>
<protein>
    <recommendedName>
        <fullName evidence="1">diguanylate cyclase</fullName>
        <ecNumber evidence="1">2.7.7.65</ecNumber>
    </recommendedName>
</protein>
<dbReference type="InterPro" id="IPR043128">
    <property type="entry name" value="Rev_trsase/Diguanyl_cyclase"/>
</dbReference>
<dbReference type="InterPro" id="IPR050469">
    <property type="entry name" value="Diguanylate_Cyclase"/>
</dbReference>
<dbReference type="Pfam" id="PF00990">
    <property type="entry name" value="GGDEF"/>
    <property type="match status" value="1"/>
</dbReference>
<dbReference type="PROSITE" id="PS50887">
    <property type="entry name" value="GGDEF"/>
    <property type="match status" value="1"/>
</dbReference>
<evidence type="ECO:0000256" key="1">
    <source>
        <dbReference type="ARBA" id="ARBA00012528"/>
    </source>
</evidence>
<dbReference type="SMART" id="SM00267">
    <property type="entry name" value="GGDEF"/>
    <property type="match status" value="1"/>
</dbReference>
<proteinExistence type="predicted"/>
<evidence type="ECO:0000259" key="4">
    <source>
        <dbReference type="PROSITE" id="PS50887"/>
    </source>
</evidence>
<accession>A0A5Q0TD31</accession>
<comment type="catalytic activity">
    <reaction evidence="2">
        <text>2 GTP = 3',3'-c-di-GMP + 2 diphosphate</text>
        <dbReference type="Rhea" id="RHEA:24898"/>
        <dbReference type="ChEBI" id="CHEBI:33019"/>
        <dbReference type="ChEBI" id="CHEBI:37565"/>
        <dbReference type="ChEBI" id="CHEBI:58805"/>
        <dbReference type="EC" id="2.7.7.65"/>
    </reaction>
</comment>
<dbReference type="EMBL" id="CP045699">
    <property type="protein sequence ID" value="QGA64694.1"/>
    <property type="molecule type" value="Genomic_DNA"/>
</dbReference>
<dbReference type="InterPro" id="IPR000160">
    <property type="entry name" value="GGDEF_dom"/>
</dbReference>
<feature type="transmembrane region" description="Helical" evidence="3">
    <location>
        <begin position="21"/>
        <end position="40"/>
    </location>
</feature>
<gene>
    <name evidence="5" type="ORF">GFB47_04330</name>
</gene>
<evidence type="ECO:0000256" key="3">
    <source>
        <dbReference type="SAM" id="Phobius"/>
    </source>
</evidence>
<dbReference type="NCBIfam" id="TIGR00254">
    <property type="entry name" value="GGDEF"/>
    <property type="match status" value="1"/>
</dbReference>
<dbReference type="PANTHER" id="PTHR45138">
    <property type="entry name" value="REGULATORY COMPONENTS OF SENSORY TRANSDUCTION SYSTEM"/>
    <property type="match status" value="1"/>
</dbReference>
<reference evidence="5 6" key="1">
    <citation type="submission" date="2019-10" db="EMBL/GenBank/DDBJ databases">
        <title>Vibrio sp. nov., isolated from Coralline algae surface.</title>
        <authorList>
            <person name="Geng Y."/>
            <person name="Zhang X."/>
        </authorList>
    </citation>
    <scope>NUCLEOTIDE SEQUENCE [LARGE SCALE GENOMIC DNA]</scope>
    <source>
        <strain evidence="5 6">SM1977</strain>
    </source>
</reference>
<keyword evidence="3" id="KW-0812">Transmembrane</keyword>
<sequence length="187" mass="21527">MRCSTRLACNDAKRTKIESSVLWILIFNTVFLSSVIWYVHRQSTTDNLTKLKNRRALYQKYSRGIPANKTVVYLDVNKFKHINDTYGHQVGDEVLKQISQRILTHWRAHSFRLGGDEFVLIGMVTEAELQTLLEPILAFDFLSESGEHFVQVNASLGFSMPRAINLPIDEVLHLADVEMYKNKQNQA</sequence>
<evidence type="ECO:0000256" key="2">
    <source>
        <dbReference type="ARBA" id="ARBA00034247"/>
    </source>
</evidence>
<keyword evidence="3" id="KW-1133">Transmembrane helix</keyword>
<dbReference type="SUPFAM" id="SSF55073">
    <property type="entry name" value="Nucleotide cyclase"/>
    <property type="match status" value="1"/>
</dbReference>
<name>A0A5Q0TD31_9VIBR</name>
<dbReference type="InterPro" id="IPR029787">
    <property type="entry name" value="Nucleotide_cyclase"/>
</dbReference>
<dbReference type="EC" id="2.7.7.65" evidence="1"/>
<dbReference type="Proteomes" id="UP000348942">
    <property type="component" value="Chromosome 1"/>
</dbReference>
<dbReference type="CDD" id="cd01949">
    <property type="entry name" value="GGDEF"/>
    <property type="match status" value="1"/>
</dbReference>
<evidence type="ECO:0000313" key="5">
    <source>
        <dbReference type="EMBL" id="QGA64694.1"/>
    </source>
</evidence>
<dbReference type="PANTHER" id="PTHR45138:SF9">
    <property type="entry name" value="DIGUANYLATE CYCLASE DGCM-RELATED"/>
    <property type="match status" value="1"/>
</dbReference>
<dbReference type="Gene3D" id="3.30.70.270">
    <property type="match status" value="1"/>
</dbReference>
<dbReference type="AlphaFoldDB" id="A0A5Q0TD31"/>
<organism evidence="5 6">
    <name type="scientific">Vibrio algicola</name>
    <dbReference type="NCBI Taxonomy" id="2662262"/>
    <lineage>
        <taxon>Bacteria</taxon>
        <taxon>Pseudomonadati</taxon>
        <taxon>Pseudomonadota</taxon>
        <taxon>Gammaproteobacteria</taxon>
        <taxon>Vibrionales</taxon>
        <taxon>Vibrionaceae</taxon>
        <taxon>Vibrio</taxon>
    </lineage>
</organism>